<dbReference type="RefSeq" id="WP_193184809.1">
    <property type="nucleotide sequence ID" value="NZ_JACVXA010000058.1"/>
</dbReference>
<dbReference type="Gene3D" id="1.10.10.160">
    <property type="match status" value="1"/>
</dbReference>
<protein>
    <submittedName>
        <fullName evidence="7">UvrD-helicase domain-containing protein</fullName>
    </submittedName>
</protein>
<feature type="binding site" evidence="5">
    <location>
        <begin position="255"/>
        <end position="262"/>
    </location>
    <ligand>
        <name>ATP</name>
        <dbReference type="ChEBI" id="CHEBI:30616"/>
    </ligand>
</feature>
<dbReference type="GO" id="GO:0005524">
    <property type="term" value="F:ATP binding"/>
    <property type="evidence" value="ECO:0007669"/>
    <property type="project" value="UniProtKB-UniRule"/>
</dbReference>
<dbReference type="Proteomes" id="UP000609121">
    <property type="component" value="Unassembled WGS sequence"/>
</dbReference>
<dbReference type="InterPro" id="IPR013986">
    <property type="entry name" value="DExx_box_DNA_helicase_dom_sf"/>
</dbReference>
<dbReference type="PANTHER" id="PTHR11070">
    <property type="entry name" value="UVRD / RECB / PCRA DNA HELICASE FAMILY MEMBER"/>
    <property type="match status" value="1"/>
</dbReference>
<evidence type="ECO:0000256" key="5">
    <source>
        <dbReference type="PROSITE-ProRule" id="PRU00560"/>
    </source>
</evidence>
<dbReference type="PROSITE" id="PS51198">
    <property type="entry name" value="UVRD_HELICASE_ATP_BIND"/>
    <property type="match status" value="1"/>
</dbReference>
<evidence type="ECO:0000256" key="4">
    <source>
        <dbReference type="ARBA" id="ARBA00022840"/>
    </source>
</evidence>
<evidence type="ECO:0000313" key="7">
    <source>
        <dbReference type="EMBL" id="MBE3639783.1"/>
    </source>
</evidence>
<keyword evidence="4 5" id="KW-0067">ATP-binding</keyword>
<keyword evidence="1 5" id="KW-0547">Nucleotide-binding</keyword>
<evidence type="ECO:0000259" key="6">
    <source>
        <dbReference type="PROSITE" id="PS51198"/>
    </source>
</evidence>
<dbReference type="GO" id="GO:0003677">
    <property type="term" value="F:DNA binding"/>
    <property type="evidence" value="ECO:0007669"/>
    <property type="project" value="InterPro"/>
</dbReference>
<dbReference type="InterPro" id="IPR027417">
    <property type="entry name" value="P-loop_NTPase"/>
</dbReference>
<evidence type="ECO:0000313" key="8">
    <source>
        <dbReference type="Proteomes" id="UP000609121"/>
    </source>
</evidence>
<evidence type="ECO:0000256" key="3">
    <source>
        <dbReference type="ARBA" id="ARBA00022806"/>
    </source>
</evidence>
<proteinExistence type="predicted"/>
<comment type="caution">
    <text evidence="7">The sequence shown here is derived from an EMBL/GenBank/DDBJ whole genome shotgun (WGS) entry which is preliminary data.</text>
</comment>
<dbReference type="SUPFAM" id="SSF52540">
    <property type="entry name" value="P-loop containing nucleoside triphosphate hydrolases"/>
    <property type="match status" value="1"/>
</dbReference>
<dbReference type="InterPro" id="IPR014016">
    <property type="entry name" value="UvrD-like_ATP-bd"/>
</dbReference>
<dbReference type="EMBL" id="JACVXA010000058">
    <property type="protein sequence ID" value="MBE3639783.1"/>
    <property type="molecule type" value="Genomic_DNA"/>
</dbReference>
<dbReference type="Gene3D" id="3.40.50.300">
    <property type="entry name" value="P-loop containing nucleotide triphosphate hydrolases"/>
    <property type="match status" value="2"/>
</dbReference>
<sequence>MKYICIDDGALAEFISGRSYQSIDFEEGDKLIQALSGNIQFLLKLKNVVFLQDKEGVFITTLGAWKKKKYLVIDCEKSALFTQLRSAESLQSFQKLMRFCAKYWSGGLLNKSEKIVSGSTKAVIFPLPYSTSPYRIVIEREPMNERLKKRDMSGQFLLVYKTGWEGANSATEIADETNFKRVIDRLADVYLQVSKAAEGAPVTNRFDQVNSTALNGDLGSKRPVHTPYDDWLPQLTRQQQIFVRAPMGTPHRLHGPAGTGKTLSLLLRTIRILRSAEENTLNCNALLITHSEATRQSIKDALQVIDPDDFQSRDKNLERVSLSVETLASLCANTLRQSISETEFVDRDAQDSKLLQQMYIEEAVRRVKSEDLASFIPHLSEGFRKFINEVDDEDLAHLFQHEISVLIKGRAGDSFDTYKNCPPLKYGLPIENDADKGISFRVFKRYQEQLEAASQFDTDDVVISAVGQLDTPIWRRRRSREGYDFIAIDETHLFNINELHVFHHFTRNVDSLPISFTVDQAQSVGDRGWNDIDSVSELFGGETSASEISTPVSTVFRSSPQIRDFCQSVLASGATLFTNFDDTLSLSTSAFTNEDERRSQPVKYLDFADDNALVEGAFNRADKLQSLTQSNRSQVLITTMNDEVLRKLKEHSISNNKPTSYLERRGDFTKQRQAEKSGHMVLGHADFVGGLEFDVVIIVGVDKGRVPQEGETANSNSRSFSSYAAHNRLYVAASRARFALEILGVQSRGPSELLAVAERNGLISGVEQ</sequence>
<accession>A0A8J6YV23</accession>
<name>A0A8J6YV23_9RHOB</name>
<feature type="domain" description="UvrD-like helicase ATP-binding" evidence="6">
    <location>
        <begin position="234"/>
        <end position="634"/>
    </location>
</feature>
<dbReference type="AlphaFoldDB" id="A0A8J6YV23"/>
<dbReference type="Pfam" id="PF00580">
    <property type="entry name" value="UvrD-helicase"/>
    <property type="match status" value="1"/>
</dbReference>
<gene>
    <name evidence="7" type="ORF">ICN82_16395</name>
</gene>
<dbReference type="InterPro" id="IPR000212">
    <property type="entry name" value="DNA_helicase_UvrD/REP"/>
</dbReference>
<organism evidence="7 8">
    <name type="scientific">Mangrovicoccus algicola</name>
    <dbReference type="NCBI Taxonomy" id="2771008"/>
    <lineage>
        <taxon>Bacteria</taxon>
        <taxon>Pseudomonadati</taxon>
        <taxon>Pseudomonadota</taxon>
        <taxon>Alphaproteobacteria</taxon>
        <taxon>Rhodobacterales</taxon>
        <taxon>Paracoccaceae</taxon>
        <taxon>Mangrovicoccus</taxon>
    </lineage>
</organism>
<evidence type="ECO:0000256" key="2">
    <source>
        <dbReference type="ARBA" id="ARBA00022801"/>
    </source>
</evidence>
<reference evidence="7" key="1">
    <citation type="submission" date="2020-09" db="EMBL/GenBank/DDBJ databases">
        <title>A novel bacterium of genus Mangrovicoccus, isolated from South China Sea.</title>
        <authorList>
            <person name="Huang H."/>
            <person name="Mo K."/>
            <person name="Hu Y."/>
        </authorList>
    </citation>
    <scope>NUCLEOTIDE SEQUENCE</scope>
    <source>
        <strain evidence="7">HB182678</strain>
    </source>
</reference>
<dbReference type="GO" id="GO:0016787">
    <property type="term" value="F:hydrolase activity"/>
    <property type="evidence" value="ECO:0007669"/>
    <property type="project" value="UniProtKB-UniRule"/>
</dbReference>
<keyword evidence="2 5" id="KW-0378">Hydrolase</keyword>
<keyword evidence="3 5" id="KW-0347">Helicase</keyword>
<dbReference type="GO" id="GO:0003678">
    <property type="term" value="F:DNA helicase activity"/>
    <property type="evidence" value="ECO:0007669"/>
    <property type="project" value="InterPro"/>
</dbReference>
<keyword evidence="8" id="KW-1185">Reference proteome</keyword>
<evidence type="ECO:0000256" key="1">
    <source>
        <dbReference type="ARBA" id="ARBA00022741"/>
    </source>
</evidence>